<dbReference type="GO" id="GO:0003677">
    <property type="term" value="F:DNA binding"/>
    <property type="evidence" value="ECO:0007669"/>
    <property type="project" value="InterPro"/>
</dbReference>
<dbReference type="InterPro" id="IPR005158">
    <property type="entry name" value="BTAD"/>
</dbReference>
<evidence type="ECO:0000259" key="1">
    <source>
        <dbReference type="SMART" id="SM01043"/>
    </source>
</evidence>
<dbReference type="Proteomes" id="UP000240317">
    <property type="component" value="Unassembled WGS sequence"/>
</dbReference>
<dbReference type="EMBL" id="PYSV01000003">
    <property type="protein sequence ID" value="PTA69068.1"/>
    <property type="molecule type" value="Genomic_DNA"/>
</dbReference>
<dbReference type="PANTHER" id="PTHR35807">
    <property type="entry name" value="TRANSCRIPTIONAL REGULATOR REDD-RELATED"/>
    <property type="match status" value="1"/>
</dbReference>
<evidence type="ECO:0000313" key="3">
    <source>
        <dbReference type="Proteomes" id="UP000240317"/>
    </source>
</evidence>
<dbReference type="InterPro" id="IPR011990">
    <property type="entry name" value="TPR-like_helical_dom_sf"/>
</dbReference>
<accession>A0A2T3WAY0</accession>
<dbReference type="SMART" id="SM01043">
    <property type="entry name" value="BTAD"/>
    <property type="match status" value="1"/>
</dbReference>
<sequence>MRLTLITDPAAEAALEDTRVRTREYANALLVLARGRPGERAGTLGRSLDLGEALPHCTRRAVADEVERARHWARGGLKTDSFWLDARSVRVHTAAAQVSVWTLRGRLTLDARLGNYQRHLLNTGVVRGGRITRARSGEWYVRVQLAPRAAPTSVDALERQGLFSEVIRRLRGPRLGARQQGQLALALLDTGQTDEAELLLLTALGGEAPDARIHLGLSLLAGSRRDPQARLLHAGRGLQAAPDDFTGWWLRCSQARALVELGRAPEAQPIMDAVLRDLPASELRSRARALYFAQGVCAALDDFAGQDRYGREALRLFDLLGLGGEGLSLRLDLAYRLYFQGRADESFAMIGEVLDMTARLDDPRAGVAHLICAELHLLSEEFGPALAHLDQVHAAQGRHAGDRLDVPARAFAAECLWRLGRLGRPDFERRIEALQPAQDFDHVVKAFYTGLLAFEAGQRGAARAAFEQVTGGVALLDGFRLRSYAFLAFERWAAGEALEAASAELRRALNHVGGELALAVDAGRLAPLYAACAERGIGGRPVQRLAQRLRPLLSVRTLGGFAASVNGQPVHIRLSKARELLAYLLLHGPASRETLITALWNGEARPELGSYFKQALHALRQALRPFVPATAEPVAHLGGLYHLSERFALQSDALALRGAPAQDAGQLRELLQRYAGPFLPEVDTDWAAQMRSELDAQAQALAMALGRSLEDGNPLAAARAYLQAATLNPLFELAWDAAAQAYERAGAPHLAQHVRTQQALALQQELGLWPAEVN</sequence>
<dbReference type="InterPro" id="IPR016032">
    <property type="entry name" value="Sig_transdc_resp-reg_C-effctor"/>
</dbReference>
<gene>
    <name evidence="2" type="ORF">C8263_04570</name>
</gene>
<feature type="domain" description="Bacterial transcriptional activator" evidence="1">
    <location>
        <begin position="651"/>
        <end position="761"/>
    </location>
</feature>
<dbReference type="RefSeq" id="WP_107136926.1">
    <property type="nucleotide sequence ID" value="NZ_PYSV01000003.1"/>
</dbReference>
<dbReference type="InterPro" id="IPR036388">
    <property type="entry name" value="WH-like_DNA-bd_sf"/>
</dbReference>
<comment type="caution">
    <text evidence="2">The sequence shown here is derived from an EMBL/GenBank/DDBJ whole genome shotgun (WGS) entry which is preliminary data.</text>
</comment>
<dbReference type="GO" id="GO:0006355">
    <property type="term" value="P:regulation of DNA-templated transcription"/>
    <property type="evidence" value="ECO:0007669"/>
    <property type="project" value="InterPro"/>
</dbReference>
<reference evidence="2 3" key="1">
    <citation type="submission" date="2018-03" db="EMBL/GenBank/DDBJ databases">
        <title>Draft genome of Deinococcus sp. OD32.</title>
        <authorList>
            <person name="Wang X.-P."/>
            <person name="Du Z.-J."/>
        </authorList>
    </citation>
    <scope>NUCLEOTIDE SEQUENCE [LARGE SCALE GENOMIC DNA]</scope>
    <source>
        <strain evidence="2 3">OD32</strain>
    </source>
</reference>
<dbReference type="Gene3D" id="1.10.10.10">
    <property type="entry name" value="Winged helix-like DNA-binding domain superfamily/Winged helix DNA-binding domain"/>
    <property type="match status" value="1"/>
</dbReference>
<organism evidence="2 3">
    <name type="scientific">Deinococcus arcticus</name>
    <dbReference type="NCBI Taxonomy" id="2136176"/>
    <lineage>
        <taxon>Bacteria</taxon>
        <taxon>Thermotogati</taxon>
        <taxon>Deinococcota</taxon>
        <taxon>Deinococci</taxon>
        <taxon>Deinococcales</taxon>
        <taxon>Deinococcaceae</taxon>
        <taxon>Deinococcus</taxon>
    </lineage>
</organism>
<keyword evidence="3" id="KW-1185">Reference proteome</keyword>
<dbReference type="AlphaFoldDB" id="A0A2T3WAY0"/>
<name>A0A2T3WAY0_9DEIO</name>
<dbReference type="OrthoDB" id="57591at2"/>
<proteinExistence type="predicted"/>
<evidence type="ECO:0000313" key="2">
    <source>
        <dbReference type="EMBL" id="PTA69068.1"/>
    </source>
</evidence>
<dbReference type="Gene3D" id="1.25.40.10">
    <property type="entry name" value="Tetratricopeptide repeat domain"/>
    <property type="match status" value="2"/>
</dbReference>
<protein>
    <recommendedName>
        <fullName evidence="1">Bacterial transcriptional activator domain-containing protein</fullName>
    </recommendedName>
</protein>
<dbReference type="InterPro" id="IPR051677">
    <property type="entry name" value="AfsR-DnrI-RedD_regulator"/>
</dbReference>
<dbReference type="SUPFAM" id="SSF46894">
    <property type="entry name" value="C-terminal effector domain of the bipartite response regulators"/>
    <property type="match status" value="1"/>
</dbReference>